<dbReference type="CDD" id="cd07344">
    <property type="entry name" value="M48_yhfN_like"/>
    <property type="match status" value="1"/>
</dbReference>
<evidence type="ECO:0000313" key="2">
    <source>
        <dbReference type="EMBL" id="KNC95669.1"/>
    </source>
</evidence>
<dbReference type="Proteomes" id="UP000037393">
    <property type="component" value="Unassembled WGS sequence"/>
</dbReference>
<dbReference type="GO" id="GO:0016787">
    <property type="term" value="F:hydrolase activity"/>
    <property type="evidence" value="ECO:0007669"/>
    <property type="project" value="UniProtKB-KW"/>
</dbReference>
<dbReference type="AlphaFoldDB" id="A0A0L0H3X2"/>
<dbReference type="OrthoDB" id="9811177at2"/>
<evidence type="ECO:0000313" key="3">
    <source>
        <dbReference type="Proteomes" id="UP000037393"/>
    </source>
</evidence>
<sequence length="237" mass="27995">MPLVTFGELTLDLQRKPIKNLHISVLPPDGRVRVSAPVSLSDTAIRMAVVRRLVWIRQQQAQFQAQPRQSEREMCSGETHYLWGRGYRLDVVLVDKPAEVKLQGGWIRMKVPPHYDTAQREAVLYQWYRGILKQRLPKLMAKWQQEIKVEASYVGIKRMKTKWGSCNPQTARIWINLELVKKPPECLEFIVVHELVHLHERKHNERFIGLMSIHLPNWREHRAKLNKMPLAYNHWSY</sequence>
<dbReference type="PANTHER" id="PTHR30399">
    <property type="entry name" value="UNCHARACTERIZED PROTEIN YGJP"/>
    <property type="match status" value="1"/>
</dbReference>
<proteinExistence type="predicted"/>
<reference evidence="2 3" key="1">
    <citation type="journal article" date="2015" name="Appl. Environ. Microbiol.">
        <title>The Enterobacterium Trabulsiella odontotermitis Presents Novel Adaptations Related to Its Association with Fungus-Growing Termites.</title>
        <authorList>
            <person name="Sapountzis P."/>
            <person name="Gruntjes T."/>
            <person name="Otani S."/>
            <person name="Estevez J."/>
            <person name="da Costa R.R."/>
            <person name="Plunkett G.3rd."/>
            <person name="Perna N.T."/>
            <person name="Poulsen M."/>
        </authorList>
    </citation>
    <scope>NUCLEOTIDE SEQUENCE [LARGE SCALE GENOMIC DNA]</scope>
    <source>
        <strain evidence="2 3">12</strain>
    </source>
</reference>
<feature type="domain" description="YgjP-like metallopeptidase" evidence="1">
    <location>
        <begin position="25"/>
        <end position="227"/>
    </location>
</feature>
<comment type="caution">
    <text evidence="2">The sequence shown here is derived from an EMBL/GenBank/DDBJ whole genome shotgun (WGS) entry which is preliminary data.</text>
</comment>
<protein>
    <submittedName>
        <fullName evidence="2">Metal-dependent hydrolase</fullName>
    </submittedName>
</protein>
<evidence type="ECO:0000259" key="1">
    <source>
        <dbReference type="Pfam" id="PF01863"/>
    </source>
</evidence>
<dbReference type="Gene3D" id="3.30.2010.10">
    <property type="entry name" value="Metalloproteases ('zincins'), catalytic domain"/>
    <property type="match status" value="1"/>
</dbReference>
<organism evidence="2 3">
    <name type="scientific">Trabulsiella odontotermitis</name>
    <dbReference type="NCBI Taxonomy" id="379893"/>
    <lineage>
        <taxon>Bacteria</taxon>
        <taxon>Pseudomonadati</taxon>
        <taxon>Pseudomonadota</taxon>
        <taxon>Gammaproteobacteria</taxon>
        <taxon>Enterobacterales</taxon>
        <taxon>Enterobacteriaceae</taxon>
        <taxon>Trabulsiella</taxon>
    </lineage>
</organism>
<accession>A0A0L0H3X2</accession>
<dbReference type="InterPro" id="IPR053136">
    <property type="entry name" value="UTP_pyrophosphatase-like"/>
</dbReference>
<dbReference type="PATRIC" id="fig|379893.4.peg.4723"/>
<dbReference type="PANTHER" id="PTHR30399:SF1">
    <property type="entry name" value="UTP PYROPHOSPHATASE"/>
    <property type="match status" value="1"/>
</dbReference>
<keyword evidence="2" id="KW-0378">Hydrolase</keyword>
<dbReference type="Pfam" id="PF01863">
    <property type="entry name" value="YgjP-like"/>
    <property type="match status" value="1"/>
</dbReference>
<gene>
    <name evidence="2" type="ORF">GM31_23290</name>
</gene>
<name>A0A0L0H3X2_9ENTR</name>
<keyword evidence="3" id="KW-1185">Reference proteome</keyword>
<dbReference type="RefSeq" id="WP_049855644.1">
    <property type="nucleotide sequence ID" value="NZ_JNGI01000009.1"/>
</dbReference>
<dbReference type="EMBL" id="JNGI01000009">
    <property type="protein sequence ID" value="KNC95669.1"/>
    <property type="molecule type" value="Genomic_DNA"/>
</dbReference>
<dbReference type="InterPro" id="IPR002725">
    <property type="entry name" value="YgjP-like_metallopeptidase"/>
</dbReference>